<sequence>MDWPLIAAAALMGAAGSPHCLAMCTAPCHAIARGCGGDRPARALGAWHGGRLLAYAAAGALVAAGSGAMFELVRSSAWLRPLWTLLQAAGLVLGLWLLISGRPPFWSLGPGPAAWLPVQGPGRHAAPPKRRPALAFGLGLAWVGWPCGLLYAALAVATLASSPASGALVMGAFALTSAGGLLALPLLLGRLAAAERGQRVATLAIRGAGALLVAAGAWTLLQTLRGGAAAPWCLPG</sequence>
<feature type="chain" id="PRO_5021032629" description="Urease accessory protein UreH-like transmembrane domain-containing protein" evidence="2">
    <location>
        <begin position="23"/>
        <end position="236"/>
    </location>
</feature>
<feature type="transmembrane region" description="Helical" evidence="1">
    <location>
        <begin position="200"/>
        <end position="221"/>
    </location>
</feature>
<keyword evidence="2" id="KW-0732">Signal</keyword>
<dbReference type="Proteomes" id="UP000293671">
    <property type="component" value="Unassembled WGS sequence"/>
</dbReference>
<dbReference type="Pfam" id="PF13386">
    <property type="entry name" value="DsbD_2"/>
    <property type="match status" value="1"/>
</dbReference>
<dbReference type="RefSeq" id="WP_165393305.1">
    <property type="nucleotide sequence ID" value="NZ_SHKP01000006.1"/>
</dbReference>
<name>A0A4Q7VNR9_9BURK</name>
<keyword evidence="5" id="KW-1185">Reference proteome</keyword>
<reference evidence="4 5" key="1">
    <citation type="submission" date="2019-02" db="EMBL/GenBank/DDBJ databases">
        <title>Genomic Encyclopedia of Type Strains, Phase IV (KMG-IV): sequencing the most valuable type-strain genomes for metagenomic binning, comparative biology and taxonomic classification.</title>
        <authorList>
            <person name="Goeker M."/>
        </authorList>
    </citation>
    <scope>NUCLEOTIDE SEQUENCE [LARGE SCALE GENOMIC DNA]</scope>
    <source>
        <strain evidence="4 5">DSM 19570</strain>
    </source>
</reference>
<evidence type="ECO:0000256" key="2">
    <source>
        <dbReference type="SAM" id="SignalP"/>
    </source>
</evidence>
<keyword evidence="1" id="KW-0472">Membrane</keyword>
<keyword evidence="1" id="KW-1133">Transmembrane helix</keyword>
<feature type="signal peptide" evidence="2">
    <location>
        <begin position="1"/>
        <end position="22"/>
    </location>
</feature>
<feature type="transmembrane region" description="Helical" evidence="1">
    <location>
        <begin position="166"/>
        <end position="188"/>
    </location>
</feature>
<dbReference type="PANTHER" id="PTHR42208:SF1">
    <property type="entry name" value="HEAVY METAL TRANSPORTER"/>
    <property type="match status" value="1"/>
</dbReference>
<gene>
    <name evidence="4" type="ORF">EV670_2379</name>
</gene>
<protein>
    <recommendedName>
        <fullName evidence="3">Urease accessory protein UreH-like transmembrane domain-containing protein</fullName>
    </recommendedName>
</protein>
<proteinExistence type="predicted"/>
<comment type="caution">
    <text evidence="4">The sequence shown here is derived from an EMBL/GenBank/DDBJ whole genome shotgun (WGS) entry which is preliminary data.</text>
</comment>
<accession>A0A4Q7VNR9</accession>
<dbReference type="PANTHER" id="PTHR42208">
    <property type="entry name" value="HEAVY METAL TRANSPORTER-RELATED"/>
    <property type="match status" value="1"/>
</dbReference>
<evidence type="ECO:0000259" key="3">
    <source>
        <dbReference type="Pfam" id="PF13386"/>
    </source>
</evidence>
<dbReference type="AlphaFoldDB" id="A0A4Q7VNR9"/>
<organism evidence="4 5">
    <name type="scientific">Rivibacter subsaxonicus</name>
    <dbReference type="NCBI Taxonomy" id="457575"/>
    <lineage>
        <taxon>Bacteria</taxon>
        <taxon>Pseudomonadati</taxon>
        <taxon>Pseudomonadota</taxon>
        <taxon>Betaproteobacteria</taxon>
        <taxon>Burkholderiales</taxon>
        <taxon>Rivibacter</taxon>
    </lineage>
</organism>
<dbReference type="InterPro" id="IPR039447">
    <property type="entry name" value="UreH-like_TM_dom"/>
</dbReference>
<feature type="transmembrane region" description="Helical" evidence="1">
    <location>
        <begin position="134"/>
        <end position="160"/>
    </location>
</feature>
<feature type="domain" description="Urease accessory protein UreH-like transmembrane" evidence="3">
    <location>
        <begin position="9"/>
        <end position="218"/>
    </location>
</feature>
<evidence type="ECO:0000313" key="5">
    <source>
        <dbReference type="Proteomes" id="UP000293671"/>
    </source>
</evidence>
<evidence type="ECO:0000313" key="4">
    <source>
        <dbReference type="EMBL" id="RZT97979.1"/>
    </source>
</evidence>
<feature type="transmembrane region" description="Helical" evidence="1">
    <location>
        <begin position="82"/>
        <end position="99"/>
    </location>
</feature>
<evidence type="ECO:0000256" key="1">
    <source>
        <dbReference type="SAM" id="Phobius"/>
    </source>
</evidence>
<feature type="transmembrane region" description="Helical" evidence="1">
    <location>
        <begin position="52"/>
        <end position="70"/>
    </location>
</feature>
<dbReference type="EMBL" id="SHKP01000006">
    <property type="protein sequence ID" value="RZT97979.1"/>
    <property type="molecule type" value="Genomic_DNA"/>
</dbReference>
<keyword evidence="1" id="KW-0812">Transmembrane</keyword>